<dbReference type="InterPro" id="IPR027417">
    <property type="entry name" value="P-loop_NTPase"/>
</dbReference>
<feature type="binding site" evidence="5">
    <location>
        <begin position="57"/>
        <end position="59"/>
    </location>
    <ligand>
        <name>AMP</name>
        <dbReference type="ChEBI" id="CHEBI:456215"/>
    </ligand>
</feature>
<keyword evidence="5 7" id="KW-0067">ATP-binding</keyword>
<dbReference type="InterPro" id="IPR000850">
    <property type="entry name" value="Adenylat/UMP-CMP_kin"/>
</dbReference>
<dbReference type="PRINTS" id="PR00094">
    <property type="entry name" value="ADENYLTKNASE"/>
</dbReference>
<dbReference type="GO" id="GO:0005737">
    <property type="term" value="C:cytoplasm"/>
    <property type="evidence" value="ECO:0007669"/>
    <property type="project" value="UniProtKB-SubCell"/>
</dbReference>
<protein>
    <recommendedName>
        <fullName evidence="5 7">Adenylate kinase</fullName>
        <shortName evidence="5">AK</shortName>
        <ecNumber evidence="5 7">2.7.4.3</ecNumber>
    </recommendedName>
    <alternativeName>
        <fullName evidence="5">ATP-AMP transphosphorylase</fullName>
    </alternativeName>
    <alternativeName>
        <fullName evidence="5">ATP:AMP phosphotransferase</fullName>
    </alternativeName>
    <alternativeName>
        <fullName evidence="5">Adenylate monophosphate kinase</fullName>
    </alternativeName>
</protein>
<dbReference type="Gene3D" id="3.40.50.300">
    <property type="entry name" value="P-loop containing nucleotide triphosphate hydrolases"/>
    <property type="match status" value="1"/>
</dbReference>
<evidence type="ECO:0000256" key="5">
    <source>
        <dbReference type="HAMAP-Rule" id="MF_00235"/>
    </source>
</evidence>
<feature type="binding site" evidence="5">
    <location>
        <position position="120"/>
    </location>
    <ligand>
        <name>ATP</name>
        <dbReference type="ChEBI" id="CHEBI:30616"/>
    </ligand>
</feature>
<evidence type="ECO:0000313" key="9">
    <source>
        <dbReference type="Proteomes" id="UP000176317"/>
    </source>
</evidence>
<keyword evidence="1 5" id="KW-0808">Transferase</keyword>
<dbReference type="HAMAP" id="MF_00235">
    <property type="entry name" value="Adenylate_kinase_Adk"/>
    <property type="match status" value="1"/>
</dbReference>
<dbReference type="UniPathway" id="UPA00588">
    <property type="reaction ID" value="UER00649"/>
</dbReference>
<comment type="domain">
    <text evidence="5">Consists of three domains, a large central CORE domain and two small peripheral domains, NMPbind and LID, which undergo movements during catalysis. The LID domain closes over the site of phosphoryl transfer upon ATP binding. Assembling and dissambling the active center during each catalytic cycle provides an effective means to prevent ATP hydrolysis.</text>
</comment>
<sequence>MKYIFLGGQGSGKSTQAKLLSEKFNLPHFEMGKICRERAKNQDAIGKQISSHIDKGRLVPPKIIIKLLKETISQKFAQNGYVLDGFPRNAIQFQALDNDIDKVFYIKVSDKDAIKRLTKRARYDDTNEALKTRLEIYHNQTEPLLTIFRNKGILEEIDGERSIEEIHKDVLKRVKCQA</sequence>
<feature type="binding site" evidence="5">
    <location>
        <begin position="10"/>
        <end position="15"/>
    </location>
    <ligand>
        <name>ATP</name>
        <dbReference type="ChEBI" id="CHEBI:30616"/>
    </ligand>
</feature>
<comment type="catalytic activity">
    <reaction evidence="5 7">
        <text>AMP + ATP = 2 ADP</text>
        <dbReference type="Rhea" id="RHEA:12973"/>
        <dbReference type="ChEBI" id="CHEBI:30616"/>
        <dbReference type="ChEBI" id="CHEBI:456215"/>
        <dbReference type="ChEBI" id="CHEBI:456216"/>
        <dbReference type="EC" id="2.7.4.3"/>
    </reaction>
</comment>
<keyword evidence="5" id="KW-0963">Cytoplasm</keyword>
<keyword evidence="3 5" id="KW-0547">Nucleotide-binding</keyword>
<feature type="binding site" evidence="5">
    <location>
        <position position="92"/>
    </location>
    <ligand>
        <name>AMP</name>
        <dbReference type="ChEBI" id="CHEBI:456215"/>
    </ligand>
</feature>
<dbReference type="InterPro" id="IPR033690">
    <property type="entry name" value="Adenylat_kinase_CS"/>
</dbReference>
<dbReference type="PANTHER" id="PTHR23359">
    <property type="entry name" value="NUCLEOTIDE KINASE"/>
    <property type="match status" value="1"/>
</dbReference>
<evidence type="ECO:0000256" key="2">
    <source>
        <dbReference type="ARBA" id="ARBA00022727"/>
    </source>
</evidence>
<feature type="binding site" evidence="5">
    <location>
        <position position="122"/>
    </location>
    <ligand>
        <name>AMP</name>
        <dbReference type="ChEBI" id="CHEBI:456215"/>
    </ligand>
</feature>
<keyword evidence="2 5" id="KW-0545">Nucleotide biosynthesis</keyword>
<dbReference type="GO" id="GO:0044209">
    <property type="term" value="P:AMP salvage"/>
    <property type="evidence" value="ECO:0007669"/>
    <property type="project" value="UniProtKB-UniRule"/>
</dbReference>
<comment type="similarity">
    <text evidence="5 6">Belongs to the adenylate kinase family.</text>
</comment>
<comment type="caution">
    <text evidence="8">The sequence shown here is derived from an EMBL/GenBank/DDBJ whole genome shotgun (WGS) entry which is preliminary data.</text>
</comment>
<keyword evidence="4 5" id="KW-0418">Kinase</keyword>
<comment type="subcellular location">
    <subcellularLocation>
        <location evidence="5 7">Cytoplasm</location>
    </subcellularLocation>
</comment>
<dbReference type="Pfam" id="PF00406">
    <property type="entry name" value="ADK"/>
    <property type="match status" value="1"/>
</dbReference>
<dbReference type="EMBL" id="MFAT01000067">
    <property type="protein sequence ID" value="OGD85461.1"/>
    <property type="molecule type" value="Genomic_DNA"/>
</dbReference>
<feature type="binding site" evidence="5">
    <location>
        <position position="161"/>
    </location>
    <ligand>
        <name>ATP</name>
        <dbReference type="ChEBI" id="CHEBI:30616"/>
    </ligand>
</feature>
<dbReference type="EC" id="2.7.4.3" evidence="5 7"/>
<gene>
    <name evidence="5" type="primary">adk</name>
    <name evidence="8" type="ORF">A2164_01140</name>
</gene>
<dbReference type="PROSITE" id="PS00113">
    <property type="entry name" value="ADENYLATE_KINASE"/>
    <property type="match status" value="1"/>
</dbReference>
<evidence type="ECO:0000256" key="4">
    <source>
        <dbReference type="ARBA" id="ARBA00022777"/>
    </source>
</evidence>
<dbReference type="GO" id="GO:0004017">
    <property type="term" value="F:AMP kinase activity"/>
    <property type="evidence" value="ECO:0007669"/>
    <property type="project" value="UniProtKB-UniRule"/>
</dbReference>
<feature type="binding site" evidence="5">
    <location>
        <position position="36"/>
    </location>
    <ligand>
        <name>AMP</name>
        <dbReference type="ChEBI" id="CHEBI:456215"/>
    </ligand>
</feature>
<reference evidence="8 9" key="1">
    <citation type="journal article" date="2016" name="Nat. Commun.">
        <title>Thousands of microbial genomes shed light on interconnected biogeochemical processes in an aquifer system.</title>
        <authorList>
            <person name="Anantharaman K."/>
            <person name="Brown C.T."/>
            <person name="Hug L.A."/>
            <person name="Sharon I."/>
            <person name="Castelle C.J."/>
            <person name="Probst A.J."/>
            <person name="Thomas B.C."/>
            <person name="Singh A."/>
            <person name="Wilkins M.J."/>
            <person name="Karaoz U."/>
            <person name="Brodie E.L."/>
            <person name="Williams K.H."/>
            <person name="Hubbard S.S."/>
            <person name="Banfield J.F."/>
        </authorList>
    </citation>
    <scope>NUCLEOTIDE SEQUENCE [LARGE SCALE GENOMIC DNA]</scope>
</reference>
<evidence type="ECO:0000256" key="6">
    <source>
        <dbReference type="RuleBase" id="RU003330"/>
    </source>
</evidence>
<dbReference type="CDD" id="cd01428">
    <property type="entry name" value="ADK"/>
    <property type="match status" value="1"/>
</dbReference>
<comment type="subunit">
    <text evidence="5 7">Monomer.</text>
</comment>
<comment type="caution">
    <text evidence="5">Lacks conserved residue(s) required for the propagation of feature annotation.</text>
</comment>
<evidence type="ECO:0000313" key="8">
    <source>
        <dbReference type="EMBL" id="OGD85461.1"/>
    </source>
</evidence>
<dbReference type="Proteomes" id="UP000176317">
    <property type="component" value="Unassembled WGS sequence"/>
</dbReference>
<evidence type="ECO:0000256" key="3">
    <source>
        <dbReference type="ARBA" id="ARBA00022741"/>
    </source>
</evidence>
<feature type="binding site" evidence="5">
    <location>
        <begin position="85"/>
        <end position="88"/>
    </location>
    <ligand>
        <name>AMP</name>
        <dbReference type="ChEBI" id="CHEBI:456215"/>
    </ligand>
</feature>
<proteinExistence type="inferred from homology"/>
<comment type="function">
    <text evidence="5">Catalyzes the reversible transfer of the terminal phosphate group between ATP and AMP. Plays an important role in cellular energy homeostasis and in adenine nucleotide metabolism.</text>
</comment>
<feature type="binding site" evidence="5">
    <location>
        <position position="133"/>
    </location>
    <ligand>
        <name>AMP</name>
        <dbReference type="ChEBI" id="CHEBI:456215"/>
    </ligand>
</feature>
<evidence type="ECO:0000256" key="7">
    <source>
        <dbReference type="RuleBase" id="RU003331"/>
    </source>
</evidence>
<comment type="pathway">
    <text evidence="5">Purine metabolism; AMP biosynthesis via salvage pathway; AMP from ADP: step 1/1.</text>
</comment>
<organism evidence="8 9">
    <name type="scientific">Candidatus Curtissbacteria bacterium RBG_13_35_7</name>
    <dbReference type="NCBI Taxonomy" id="1797705"/>
    <lineage>
        <taxon>Bacteria</taxon>
        <taxon>Candidatus Curtissiibacteriota</taxon>
    </lineage>
</organism>
<dbReference type="GO" id="GO:0005524">
    <property type="term" value="F:ATP binding"/>
    <property type="evidence" value="ECO:0007669"/>
    <property type="project" value="UniProtKB-UniRule"/>
</dbReference>
<dbReference type="SUPFAM" id="SSF52540">
    <property type="entry name" value="P-loop containing nucleoside triphosphate hydrolases"/>
    <property type="match status" value="1"/>
</dbReference>
<evidence type="ECO:0000256" key="1">
    <source>
        <dbReference type="ARBA" id="ARBA00022679"/>
    </source>
</evidence>
<accession>A0A1F5G0R8</accession>
<feature type="region of interest" description="NMP" evidence="5">
    <location>
        <begin position="30"/>
        <end position="59"/>
    </location>
</feature>
<name>A0A1F5G0R8_9BACT</name>
<dbReference type="AlphaFoldDB" id="A0A1F5G0R8"/>